<dbReference type="OrthoDB" id="3038309at2759"/>
<dbReference type="Pfam" id="PF22215">
    <property type="entry name" value="MLKL_N"/>
    <property type="match status" value="1"/>
</dbReference>
<dbReference type="STRING" id="1330018.A0A167G0J8"/>
<evidence type="ECO:0000256" key="1">
    <source>
        <dbReference type="ARBA" id="ARBA00022737"/>
    </source>
</evidence>
<dbReference type="PANTHER" id="PTHR10039:SF14">
    <property type="entry name" value="NACHT DOMAIN-CONTAINING PROTEIN"/>
    <property type="match status" value="1"/>
</dbReference>
<evidence type="ECO:0000259" key="2">
    <source>
        <dbReference type="PROSITE" id="PS50837"/>
    </source>
</evidence>
<keyword evidence="1" id="KW-0677">Repeat</keyword>
<dbReference type="InterPro" id="IPR054000">
    <property type="entry name" value="MLKL_N"/>
</dbReference>
<dbReference type="Gene3D" id="3.40.50.300">
    <property type="entry name" value="P-loop containing nucleotide triphosphate hydrolases"/>
    <property type="match status" value="1"/>
</dbReference>
<sequence length="891" mass="99600">MSASAAAKSEVREEIFDGAISWTQLAASLLKELGELFEQFPVIKAVGGLTCEILDLIDTVKENRSECERLATWLEPILIAIADDIRRDGSPNGAASVELQDYEGTLKTVKEYVTKQKNLKMGERVLRFGVDKGKIKELDKSLNLAFQRFVLFRLIKISRQVADNQQALEERTEEVERSLLAQYRLTQDELTTLLDRHQVAVLARAQVLQDSILLALQAHSEQLNSSFVHHLDEVNRGLQGTLPSAVTKHLVPVLLTMLQEHSASTSGLPASVESLPYAKGASWHSGEACFAGTRQPLLDAIKSWITGRSATQSAQVYVLYGVAGIGKSAIAHSMSQLAATNGWLVTSFFFNRIERNSPAKLITTMARDLAGKNKEVARYLDTVLEGEPSLRTSPDIVQQFESLVAAPDLVSKYDPQRRYVIVLDALDECTSDALLDILSARITALPDTFRILVTSRHLPRIERAFILKSHITTRTLRIEGTDNEADVNAFVQHRISQIRLAHQMDSPWPSPAQQQELIERAGGLFLWIKVMLDWLAEAKVPDHRLGKILSTEVSFDPEKTIEVAYGTVLAACPWKTDEDFAEAYHLFMGTVLAAKEPITLRALRQLHPGCKLDPKLVVFSELRPLLYGYESEDEPIRLLHLSLREYLTKLAPTPYLISERYHSQSMALICIQLLNRSLTTECPGVGWSDEGSEDTAIPPPVGSIDDALRYACCYWMDHLVDVDQPEHELLQALRQLFTSHIVQWAELSACLGYNHPLGAVWPWIRSIGQPHSQKSPSLLSWFKEGWHIPRRATEPWPLYEDGLLKLAIKLLDISARFAAQGRREEAVMADKDALTLLANLPSSDAGHNKKELAMAFDSLSRSLAGVDNREQALQMSKDAVRLHHELAKDRP</sequence>
<dbReference type="Proteomes" id="UP000076738">
    <property type="component" value="Unassembled WGS sequence"/>
</dbReference>
<dbReference type="Gene3D" id="1.20.930.20">
    <property type="entry name" value="Adaptor protein Cbl, N-terminal domain"/>
    <property type="match status" value="1"/>
</dbReference>
<protein>
    <recommendedName>
        <fullName evidence="2">NACHT domain-containing protein</fullName>
    </recommendedName>
</protein>
<feature type="non-terminal residue" evidence="3">
    <location>
        <position position="891"/>
    </location>
</feature>
<organism evidence="3 4">
    <name type="scientific">Calocera viscosa (strain TUFC12733)</name>
    <dbReference type="NCBI Taxonomy" id="1330018"/>
    <lineage>
        <taxon>Eukaryota</taxon>
        <taxon>Fungi</taxon>
        <taxon>Dikarya</taxon>
        <taxon>Basidiomycota</taxon>
        <taxon>Agaricomycotina</taxon>
        <taxon>Dacrymycetes</taxon>
        <taxon>Dacrymycetales</taxon>
        <taxon>Dacrymycetaceae</taxon>
        <taxon>Calocera</taxon>
    </lineage>
</organism>
<evidence type="ECO:0000313" key="3">
    <source>
        <dbReference type="EMBL" id="KZO90049.1"/>
    </source>
</evidence>
<accession>A0A167G0J8</accession>
<dbReference type="SUPFAM" id="SSF52540">
    <property type="entry name" value="P-loop containing nucleoside triphosphate hydrolases"/>
    <property type="match status" value="1"/>
</dbReference>
<dbReference type="AlphaFoldDB" id="A0A167G0J8"/>
<proteinExistence type="predicted"/>
<dbReference type="Pfam" id="PF24883">
    <property type="entry name" value="NPHP3_N"/>
    <property type="match status" value="1"/>
</dbReference>
<dbReference type="InterPro" id="IPR059179">
    <property type="entry name" value="MLKL-like_MCAfunc"/>
</dbReference>
<dbReference type="InterPro" id="IPR036537">
    <property type="entry name" value="Adaptor_Cbl_N_dom_sf"/>
</dbReference>
<dbReference type="PROSITE" id="PS50837">
    <property type="entry name" value="NACHT"/>
    <property type="match status" value="1"/>
</dbReference>
<dbReference type="GO" id="GO:0007166">
    <property type="term" value="P:cell surface receptor signaling pathway"/>
    <property type="evidence" value="ECO:0007669"/>
    <property type="project" value="InterPro"/>
</dbReference>
<dbReference type="InterPro" id="IPR007111">
    <property type="entry name" value="NACHT_NTPase"/>
</dbReference>
<gene>
    <name evidence="3" type="ORF">CALVIDRAFT_415882</name>
</gene>
<name>A0A167G0J8_CALVF</name>
<dbReference type="EMBL" id="KV417354">
    <property type="protein sequence ID" value="KZO90049.1"/>
    <property type="molecule type" value="Genomic_DNA"/>
</dbReference>
<reference evidence="3 4" key="1">
    <citation type="journal article" date="2016" name="Mol. Biol. Evol.">
        <title>Comparative Genomics of Early-Diverging Mushroom-Forming Fungi Provides Insights into the Origins of Lignocellulose Decay Capabilities.</title>
        <authorList>
            <person name="Nagy L.G."/>
            <person name="Riley R."/>
            <person name="Tritt A."/>
            <person name="Adam C."/>
            <person name="Daum C."/>
            <person name="Floudas D."/>
            <person name="Sun H."/>
            <person name="Yadav J.S."/>
            <person name="Pangilinan J."/>
            <person name="Larsson K.H."/>
            <person name="Matsuura K."/>
            <person name="Barry K."/>
            <person name="Labutti K."/>
            <person name="Kuo R."/>
            <person name="Ohm R.A."/>
            <person name="Bhattacharya S.S."/>
            <person name="Shirouzu T."/>
            <person name="Yoshinaga Y."/>
            <person name="Martin F.M."/>
            <person name="Grigoriev I.V."/>
            <person name="Hibbett D.S."/>
        </authorList>
    </citation>
    <scope>NUCLEOTIDE SEQUENCE [LARGE SCALE GENOMIC DNA]</scope>
    <source>
        <strain evidence="3 4">TUFC12733</strain>
    </source>
</reference>
<dbReference type="InterPro" id="IPR027417">
    <property type="entry name" value="P-loop_NTPase"/>
</dbReference>
<keyword evidence="4" id="KW-1185">Reference proteome</keyword>
<dbReference type="InterPro" id="IPR056884">
    <property type="entry name" value="NPHP3-like_N"/>
</dbReference>
<dbReference type="PANTHER" id="PTHR10039">
    <property type="entry name" value="AMELOGENIN"/>
    <property type="match status" value="1"/>
</dbReference>
<evidence type="ECO:0000313" key="4">
    <source>
        <dbReference type="Proteomes" id="UP000076738"/>
    </source>
</evidence>
<dbReference type="CDD" id="cd21037">
    <property type="entry name" value="MLKL_NTD"/>
    <property type="match status" value="1"/>
</dbReference>
<feature type="domain" description="NACHT" evidence="2">
    <location>
        <begin position="315"/>
        <end position="456"/>
    </location>
</feature>